<evidence type="ECO:0000313" key="4">
    <source>
        <dbReference type="Proteomes" id="UP000183339"/>
    </source>
</evidence>
<dbReference type="Proteomes" id="UP000183339">
    <property type="component" value="Unassembled WGS sequence"/>
</dbReference>
<evidence type="ECO:0000259" key="2">
    <source>
        <dbReference type="Pfam" id="PF00487"/>
    </source>
</evidence>
<proteinExistence type="predicted"/>
<gene>
    <name evidence="3" type="ORF">SAMN05216412_104112</name>
</gene>
<feature type="domain" description="Fatty acid desaturase" evidence="2">
    <location>
        <begin position="66"/>
        <end position="316"/>
    </location>
</feature>
<protein>
    <submittedName>
        <fullName evidence="3">Fatty acid desaturase</fullName>
    </submittedName>
</protein>
<keyword evidence="1" id="KW-0472">Membrane</keyword>
<feature type="transmembrane region" description="Helical" evidence="1">
    <location>
        <begin position="65"/>
        <end position="85"/>
    </location>
</feature>
<dbReference type="Pfam" id="PF00487">
    <property type="entry name" value="FA_desaturase"/>
    <property type="match status" value="1"/>
</dbReference>
<keyword evidence="1" id="KW-0812">Transmembrane</keyword>
<dbReference type="AlphaFoldDB" id="A0A1I0CVT6"/>
<dbReference type="GO" id="GO:0016020">
    <property type="term" value="C:membrane"/>
    <property type="evidence" value="ECO:0007669"/>
    <property type="project" value="GOC"/>
</dbReference>
<feature type="transmembrane region" description="Helical" evidence="1">
    <location>
        <begin position="159"/>
        <end position="180"/>
    </location>
</feature>
<feature type="transmembrane region" description="Helical" evidence="1">
    <location>
        <begin position="200"/>
        <end position="226"/>
    </location>
</feature>
<sequence length="368" mass="42298">MGRLVVSGWRRRKGITVESYKTMLTKIEEMYFRCKGGLLPSVSALLYCHLSYLGGLGLILSLHPVLMVIGTFALAHGMVIASYLIHECGHNTLFKSPRHNALLGSMLNWLTGGCYGTFKDLREKHMQHHVDNADVVEFDYRSYLARHPIQRKFVEVLEWLYVPAIELLMHAVLIFAPFIFREKKDQRLRTAQIILVRFSLLVMLFVYSPLAYLCYLIAYIIFLTILRFMDALQHNYDIIIGFDNDAELVKYRGDRDYEQAHTFSNPVSIKHPWLNLITLNFGYHNAHHSRPTTPWHELPKLHGALYGAQYESRLPFVIPFRKQLASFHKSRVARVMGDDREGRGNLFAHRLQSGSAVGASGVSFLTPF</sequence>
<reference evidence="3 4" key="1">
    <citation type="submission" date="2016-10" db="EMBL/GenBank/DDBJ databases">
        <authorList>
            <person name="de Groot N.N."/>
        </authorList>
    </citation>
    <scope>NUCLEOTIDE SEQUENCE [LARGE SCALE GENOMIC DNA]</scope>
    <source>
        <strain evidence="3 4">Nl7</strain>
    </source>
</reference>
<dbReference type="GO" id="GO:0046513">
    <property type="term" value="P:ceramide biosynthetic process"/>
    <property type="evidence" value="ECO:0007669"/>
    <property type="project" value="TreeGrafter"/>
</dbReference>
<organism evidence="3 4">
    <name type="scientific">Nitrosospira multiformis</name>
    <dbReference type="NCBI Taxonomy" id="1231"/>
    <lineage>
        <taxon>Bacteria</taxon>
        <taxon>Pseudomonadati</taxon>
        <taxon>Pseudomonadota</taxon>
        <taxon>Betaproteobacteria</taxon>
        <taxon>Nitrosomonadales</taxon>
        <taxon>Nitrosomonadaceae</taxon>
        <taxon>Nitrosospira</taxon>
    </lineage>
</organism>
<feature type="transmembrane region" description="Helical" evidence="1">
    <location>
        <begin position="38"/>
        <end position="59"/>
    </location>
</feature>
<keyword evidence="1" id="KW-1133">Transmembrane helix</keyword>
<evidence type="ECO:0000256" key="1">
    <source>
        <dbReference type="SAM" id="Phobius"/>
    </source>
</evidence>
<dbReference type="EMBL" id="FOHI01000004">
    <property type="protein sequence ID" value="SET23678.1"/>
    <property type="molecule type" value="Genomic_DNA"/>
</dbReference>
<name>A0A1I0CVT6_9PROT</name>
<dbReference type="InterPro" id="IPR005804">
    <property type="entry name" value="FA_desaturase_dom"/>
</dbReference>
<dbReference type="GO" id="GO:0042284">
    <property type="term" value="F:sphingolipid delta-4 desaturase activity"/>
    <property type="evidence" value="ECO:0007669"/>
    <property type="project" value="TreeGrafter"/>
</dbReference>
<dbReference type="PANTHER" id="PTHR12879">
    <property type="entry name" value="SPHINGOLIPID DELTA 4 DESATURASE/C-4 HYDROXYLASE PROTEIN DES2"/>
    <property type="match status" value="1"/>
</dbReference>
<dbReference type="PANTHER" id="PTHR12879:SF8">
    <property type="entry name" value="SPHINGOLIPID DELTA(4)-DESATURASE DES1"/>
    <property type="match status" value="1"/>
</dbReference>
<accession>A0A1I0CVT6</accession>
<evidence type="ECO:0000313" key="3">
    <source>
        <dbReference type="EMBL" id="SET23678.1"/>
    </source>
</evidence>